<dbReference type="Pfam" id="PF00646">
    <property type="entry name" value="F-box"/>
    <property type="match status" value="2"/>
</dbReference>
<dbReference type="InterPro" id="IPR017451">
    <property type="entry name" value="F-box-assoc_interact_dom"/>
</dbReference>
<evidence type="ECO:0000313" key="3">
    <source>
        <dbReference type="RefSeq" id="XP_021297307.1"/>
    </source>
</evidence>
<dbReference type="PANTHER" id="PTHR31672:SF10">
    <property type="entry name" value="F-BOX DOMAIN-CONTAINING PROTEIN"/>
    <property type="match status" value="1"/>
</dbReference>
<dbReference type="InterPro" id="IPR006527">
    <property type="entry name" value="F-box-assoc_dom_typ1"/>
</dbReference>
<reference evidence="3" key="1">
    <citation type="submission" date="2025-08" db="UniProtKB">
        <authorList>
            <consortium name="RefSeq"/>
        </authorList>
    </citation>
    <scope>IDENTIFICATION</scope>
    <source>
        <tissue evidence="3">Leaf</tissue>
    </source>
</reference>
<name>A0A6J1BCS2_9ROSI</name>
<gene>
    <name evidence="3" type="primary">LOC110426427</name>
</gene>
<dbReference type="InterPro" id="IPR011043">
    <property type="entry name" value="Gal_Oxase/kelch_b-propeller"/>
</dbReference>
<dbReference type="Pfam" id="PF07734">
    <property type="entry name" value="FBA_1"/>
    <property type="match status" value="2"/>
</dbReference>
<dbReference type="AlphaFoldDB" id="A0A6J1BCS2"/>
<dbReference type="RefSeq" id="XP_021297307.1">
    <property type="nucleotide sequence ID" value="XM_021441632.1"/>
</dbReference>
<proteinExistence type="predicted"/>
<protein>
    <submittedName>
        <fullName evidence="3">F-box/kelch-repeat protein At3g06240-like</fullName>
    </submittedName>
</protein>
<sequence length="663" mass="76538">MPIMDKELPEILVMEILLKLPVKSLMRFKCVCKSWYSSFQTSYFITNHRNDNLNLLFFKGFHKGPHLVPLATKIEIKKHGGLEFNVKVQENIRIPVSLSGCGWRLRVFDSWRLTVFGPCNGLLCLHDGSRITLWNPSTREVKLLPESPILCPPSADRIYFFCIGFGFDRKSDDYKILVKVAHHVRSEFICLIYLYSLNTNSWREIPHPNVFINPLSFNTYINGIYYWKVACSYVILSFDMAEEVFSTLPFPNFAKSNAGCCWRMTSFNEALATIVYPKEGMEKCYDVWVLNGYSWTKQLTIGPILGVQRPLALWKNGEMFLLGENDTLVMFDPCTKKLQDFGIRMPKYTRQPPVYAESIVPIKEISECGAKLYKNCSMSVPMIDKELPEILVMEILLRLPVKSLVRFKCICKSWCSSFQTAYFITNYKNNNLNLLLKDFKVSNFSLLSTEREIKKHGGPDVEFNLKVKENIHLPVSVYRSSRSRLTVSGVCNGLLCLHDGYRITLWNPCTREVKLLPESTISLPPSVDSTYFHCMGFGFDHKSNDYKVLVNVINRVHDEERIISFKYINQIHLYSLSTDSWREIPHPKVLFYGLHHLFITYINGICHYINGICHWLAFGDSGDLILSFDMAEEVFSTSRLPNFGMSKAECFWEAWKNAMTYGS</sequence>
<dbReference type="PANTHER" id="PTHR31672">
    <property type="entry name" value="BNACNNG10540D PROTEIN"/>
    <property type="match status" value="1"/>
</dbReference>
<dbReference type="Proteomes" id="UP000504621">
    <property type="component" value="Unplaced"/>
</dbReference>
<dbReference type="Gene3D" id="1.20.1280.50">
    <property type="match status" value="2"/>
</dbReference>
<dbReference type="InterPro" id="IPR036047">
    <property type="entry name" value="F-box-like_dom_sf"/>
</dbReference>
<dbReference type="InterPro" id="IPR050796">
    <property type="entry name" value="SCF_F-box_component"/>
</dbReference>
<feature type="domain" description="F-box" evidence="1">
    <location>
        <begin position="387"/>
        <end position="427"/>
    </location>
</feature>
<dbReference type="NCBIfam" id="TIGR01640">
    <property type="entry name" value="F_box_assoc_1"/>
    <property type="match status" value="2"/>
</dbReference>
<accession>A0A6J1BCS2</accession>
<dbReference type="SUPFAM" id="SSF50965">
    <property type="entry name" value="Galactose oxidase, central domain"/>
    <property type="match status" value="1"/>
</dbReference>
<evidence type="ECO:0000313" key="2">
    <source>
        <dbReference type="Proteomes" id="UP000504621"/>
    </source>
</evidence>
<dbReference type="OrthoDB" id="1582872at2759"/>
<evidence type="ECO:0000259" key="1">
    <source>
        <dbReference type="SMART" id="SM00256"/>
    </source>
</evidence>
<keyword evidence="2" id="KW-1185">Reference proteome</keyword>
<dbReference type="InterPro" id="IPR001810">
    <property type="entry name" value="F-box_dom"/>
</dbReference>
<feature type="domain" description="F-box" evidence="1">
    <location>
        <begin position="8"/>
        <end position="48"/>
    </location>
</feature>
<dbReference type="SMART" id="SM00256">
    <property type="entry name" value="FBOX"/>
    <property type="match status" value="2"/>
</dbReference>
<dbReference type="SUPFAM" id="SSF81383">
    <property type="entry name" value="F-box domain"/>
    <property type="match status" value="2"/>
</dbReference>
<dbReference type="GeneID" id="110426427"/>
<organism evidence="2 3">
    <name type="scientific">Herrania umbratica</name>
    <dbReference type="NCBI Taxonomy" id="108875"/>
    <lineage>
        <taxon>Eukaryota</taxon>
        <taxon>Viridiplantae</taxon>
        <taxon>Streptophyta</taxon>
        <taxon>Embryophyta</taxon>
        <taxon>Tracheophyta</taxon>
        <taxon>Spermatophyta</taxon>
        <taxon>Magnoliopsida</taxon>
        <taxon>eudicotyledons</taxon>
        <taxon>Gunneridae</taxon>
        <taxon>Pentapetalae</taxon>
        <taxon>rosids</taxon>
        <taxon>malvids</taxon>
        <taxon>Malvales</taxon>
        <taxon>Malvaceae</taxon>
        <taxon>Byttnerioideae</taxon>
        <taxon>Herrania</taxon>
    </lineage>
</organism>
<dbReference type="CDD" id="cd22157">
    <property type="entry name" value="F-box_AtFBW1-like"/>
    <property type="match status" value="2"/>
</dbReference>